<keyword evidence="1" id="KW-0812">Transmembrane</keyword>
<evidence type="ECO:0000313" key="3">
    <source>
        <dbReference type="Proteomes" id="UP000022272"/>
    </source>
</evidence>
<protein>
    <submittedName>
        <fullName evidence="2">Uncharacterized protein</fullName>
    </submittedName>
</protein>
<dbReference type="RefSeq" id="WP_032570517.1">
    <property type="nucleotide sequence ID" value="NZ_JGDM01000056.1"/>
</dbReference>
<evidence type="ECO:0000313" key="2">
    <source>
        <dbReference type="EMBL" id="EXZ44568.1"/>
    </source>
</evidence>
<keyword evidence="1" id="KW-1133">Transmembrane helix</keyword>
<dbReference type="AlphaFoldDB" id="A0A015YJQ3"/>
<comment type="caution">
    <text evidence="2">The sequence shown here is derived from an EMBL/GenBank/DDBJ whole genome shotgun (WGS) entry which is preliminary data.</text>
</comment>
<evidence type="ECO:0000256" key="1">
    <source>
        <dbReference type="SAM" id="Phobius"/>
    </source>
</evidence>
<accession>A0A015YJQ3</accession>
<proteinExistence type="predicted"/>
<organism evidence="2 3">
    <name type="scientific">Bacteroides fragilis str. 2-F-2 #4</name>
    <dbReference type="NCBI Taxonomy" id="1339280"/>
    <lineage>
        <taxon>Bacteria</taxon>
        <taxon>Pseudomonadati</taxon>
        <taxon>Bacteroidota</taxon>
        <taxon>Bacteroidia</taxon>
        <taxon>Bacteroidales</taxon>
        <taxon>Bacteroidaceae</taxon>
        <taxon>Bacteroides</taxon>
    </lineage>
</organism>
<sequence>MHTIQINDDCYRVPESWDELTEKQLSYLVNLTQSDIPIEELKVHMMLYCLNAHVCRYRDIYRHQVKISIGTPGNKIPFRTHKKKYLLFPEEVNRLAELFNFLLMCEKDTEMKYHVHPELTVNPYRAFFCRFRKFRGPEDGLLDIRFEQFMHLQHYLDAMNLDPEQINHVLACLWHTSKTFNINRLEKDASILSHLPHRVKMIMYWYIIGSLAYLANGFPRIFSGNGKSNGRVFDSQMRLLDSLAQSDMTKKPEIKKGFLIDALYTMDESLRKQQELNENMQNK</sequence>
<gene>
    <name evidence="2" type="ORF">M076_2203</name>
</gene>
<name>A0A015YJQ3_BACFG</name>
<dbReference type="EMBL" id="JGDM01000056">
    <property type="protein sequence ID" value="EXZ44568.1"/>
    <property type="molecule type" value="Genomic_DNA"/>
</dbReference>
<dbReference type="PATRIC" id="fig|1339280.3.peg.2113"/>
<dbReference type="Proteomes" id="UP000022272">
    <property type="component" value="Unassembled WGS sequence"/>
</dbReference>
<keyword evidence="1" id="KW-0472">Membrane</keyword>
<reference evidence="2 3" key="1">
    <citation type="submission" date="2014-02" db="EMBL/GenBank/DDBJ databases">
        <authorList>
            <person name="Sears C."/>
            <person name="Carroll K."/>
            <person name="Sack B.R."/>
            <person name="Qadri F."/>
            <person name="Myers L.L."/>
            <person name="Chung G.-T."/>
            <person name="Escheverria P."/>
            <person name="Fraser C.M."/>
            <person name="Sadzewicz L."/>
            <person name="Shefchek K.A."/>
            <person name="Tallon L."/>
            <person name="Das S.P."/>
            <person name="Daugherty S."/>
            <person name="Mongodin E.F."/>
        </authorList>
    </citation>
    <scope>NUCLEOTIDE SEQUENCE [LARGE SCALE GENOMIC DNA]</scope>
    <source>
        <strain evidence="2 3">2-F-2 #4</strain>
    </source>
</reference>
<feature type="transmembrane region" description="Helical" evidence="1">
    <location>
        <begin position="203"/>
        <end position="222"/>
    </location>
</feature>